<comment type="caution">
    <text evidence="4">The sequence shown here is derived from an EMBL/GenBank/DDBJ whole genome shotgun (WGS) entry which is preliminary data.</text>
</comment>
<protein>
    <submittedName>
        <fullName evidence="4">2-nitropropane dioxygenase</fullName>
    </submittedName>
</protein>
<organism evidence="4 5">
    <name type="scientific">Truncatella angustata</name>
    <dbReference type="NCBI Taxonomy" id="152316"/>
    <lineage>
        <taxon>Eukaryota</taxon>
        <taxon>Fungi</taxon>
        <taxon>Dikarya</taxon>
        <taxon>Ascomycota</taxon>
        <taxon>Pezizomycotina</taxon>
        <taxon>Sordariomycetes</taxon>
        <taxon>Xylariomycetidae</taxon>
        <taxon>Amphisphaeriales</taxon>
        <taxon>Sporocadaceae</taxon>
        <taxon>Truncatella</taxon>
    </lineage>
</organism>
<sequence>MTVSRRTAAMAASRMKSWFPTTTSPLIVSAPMAFVTNVQLASEVSRVGGLGFIQGGRDFSAGSPALKKLDEDLSTARQALKVGGGARDTLPIGVGFVAYPSSVSEFANTTTPILQSHRPAAVWLFAPSPSAPTTIADIIQSLSSVGGEWGLKVVVQVGNVAAARQAAEEGAHIIVAQGIDAGGHQWASGASIVSLVPEVADMLKTEFPDREIGLWAAGGIADGRGVAAALALGAEGAVLGTRFMVATESDTQDYKRQVILSTTDGGATTAKSQIHDHIQGNREWPDVYDGRAVIHPSYQDQQSGISFEENEKRFKAAKEAGEVSRMVTWSGTGVGLIKEALPAADIVQLLREQTLKVIGPLKQIRRIMRCTGFHPCHAAKA</sequence>
<gene>
    <name evidence="4" type="ORF">BKA67DRAFT_81365</name>
</gene>
<keyword evidence="1" id="KW-0285">Flavoprotein</keyword>
<dbReference type="GeneID" id="70138346"/>
<dbReference type="Proteomes" id="UP000758603">
    <property type="component" value="Unassembled WGS sequence"/>
</dbReference>
<proteinExistence type="predicted"/>
<dbReference type="EMBL" id="JAGPXC010000001">
    <property type="protein sequence ID" value="KAH6661300.1"/>
    <property type="molecule type" value="Genomic_DNA"/>
</dbReference>
<evidence type="ECO:0000256" key="1">
    <source>
        <dbReference type="ARBA" id="ARBA00022630"/>
    </source>
</evidence>
<name>A0A9P8UZJ5_9PEZI</name>
<evidence type="ECO:0000256" key="2">
    <source>
        <dbReference type="ARBA" id="ARBA00022643"/>
    </source>
</evidence>
<dbReference type="CDD" id="cd04730">
    <property type="entry name" value="NPD_like"/>
    <property type="match status" value="1"/>
</dbReference>
<dbReference type="OrthoDB" id="2349068at2759"/>
<dbReference type="PANTHER" id="PTHR32332">
    <property type="entry name" value="2-NITROPROPANE DIOXYGENASE"/>
    <property type="match status" value="1"/>
</dbReference>
<dbReference type="InterPro" id="IPR004136">
    <property type="entry name" value="NMO"/>
</dbReference>
<dbReference type="InterPro" id="IPR013785">
    <property type="entry name" value="Aldolase_TIM"/>
</dbReference>
<dbReference type="AlphaFoldDB" id="A0A9P8UZJ5"/>
<keyword evidence="2" id="KW-0288">FMN</keyword>
<dbReference type="RefSeq" id="XP_045965431.1">
    <property type="nucleotide sequence ID" value="XM_046109455.1"/>
</dbReference>
<dbReference type="Pfam" id="PF03060">
    <property type="entry name" value="NMO"/>
    <property type="match status" value="1"/>
</dbReference>
<evidence type="ECO:0000313" key="4">
    <source>
        <dbReference type="EMBL" id="KAH6661300.1"/>
    </source>
</evidence>
<dbReference type="GO" id="GO:0051213">
    <property type="term" value="F:dioxygenase activity"/>
    <property type="evidence" value="ECO:0007669"/>
    <property type="project" value="UniProtKB-KW"/>
</dbReference>
<dbReference type="PANTHER" id="PTHR32332:SF34">
    <property type="entry name" value="2-NITROPROPANE DIOXYGENASE FAMILY, PUTATIVE-RELATED"/>
    <property type="match status" value="1"/>
</dbReference>
<dbReference type="Gene3D" id="3.20.20.70">
    <property type="entry name" value="Aldolase class I"/>
    <property type="match status" value="1"/>
</dbReference>
<accession>A0A9P8UZJ5</accession>
<dbReference type="GO" id="GO:0018580">
    <property type="term" value="F:nitronate monooxygenase activity"/>
    <property type="evidence" value="ECO:0007669"/>
    <property type="project" value="InterPro"/>
</dbReference>
<evidence type="ECO:0000256" key="3">
    <source>
        <dbReference type="ARBA" id="ARBA00023002"/>
    </source>
</evidence>
<keyword evidence="3" id="KW-0560">Oxidoreductase</keyword>
<reference evidence="4" key="1">
    <citation type="journal article" date="2021" name="Nat. Commun.">
        <title>Genetic determinants of endophytism in the Arabidopsis root mycobiome.</title>
        <authorList>
            <person name="Mesny F."/>
            <person name="Miyauchi S."/>
            <person name="Thiergart T."/>
            <person name="Pickel B."/>
            <person name="Atanasova L."/>
            <person name="Karlsson M."/>
            <person name="Huettel B."/>
            <person name="Barry K.W."/>
            <person name="Haridas S."/>
            <person name="Chen C."/>
            <person name="Bauer D."/>
            <person name="Andreopoulos W."/>
            <person name="Pangilinan J."/>
            <person name="LaButti K."/>
            <person name="Riley R."/>
            <person name="Lipzen A."/>
            <person name="Clum A."/>
            <person name="Drula E."/>
            <person name="Henrissat B."/>
            <person name="Kohler A."/>
            <person name="Grigoriev I.V."/>
            <person name="Martin F.M."/>
            <person name="Hacquard S."/>
        </authorList>
    </citation>
    <scope>NUCLEOTIDE SEQUENCE</scope>
    <source>
        <strain evidence="4">MPI-SDFR-AT-0073</strain>
    </source>
</reference>
<keyword evidence="4" id="KW-0223">Dioxygenase</keyword>
<evidence type="ECO:0000313" key="5">
    <source>
        <dbReference type="Proteomes" id="UP000758603"/>
    </source>
</evidence>
<dbReference type="SUPFAM" id="SSF51412">
    <property type="entry name" value="Inosine monophosphate dehydrogenase (IMPDH)"/>
    <property type="match status" value="1"/>
</dbReference>
<keyword evidence="5" id="KW-1185">Reference proteome</keyword>